<comment type="caution">
    <text evidence="1">The sequence shown here is derived from an EMBL/GenBank/DDBJ whole genome shotgun (WGS) entry which is preliminary data.</text>
</comment>
<gene>
    <name evidence="1" type="ORF">Amon02_000511000</name>
</gene>
<proteinExistence type="predicted"/>
<accession>A0ACB5T5S7</accession>
<protein>
    <submittedName>
        <fullName evidence="1">Unnamed protein product</fullName>
    </submittedName>
</protein>
<evidence type="ECO:0000313" key="2">
    <source>
        <dbReference type="Proteomes" id="UP001165064"/>
    </source>
</evidence>
<organism evidence="1 2">
    <name type="scientific">Ambrosiozyma monospora</name>
    <name type="common">Yeast</name>
    <name type="synonym">Endomycopsis monosporus</name>
    <dbReference type="NCBI Taxonomy" id="43982"/>
    <lineage>
        <taxon>Eukaryota</taxon>
        <taxon>Fungi</taxon>
        <taxon>Dikarya</taxon>
        <taxon>Ascomycota</taxon>
        <taxon>Saccharomycotina</taxon>
        <taxon>Pichiomycetes</taxon>
        <taxon>Pichiales</taxon>
        <taxon>Pichiaceae</taxon>
        <taxon>Ambrosiozyma</taxon>
    </lineage>
</organism>
<dbReference type="Proteomes" id="UP001165064">
    <property type="component" value="Unassembled WGS sequence"/>
</dbReference>
<sequence>MLSTVSSFVPRSNFSNALKCLAKTADWFNEKLVSFVEGEEVQSNDGSFVEDEEKVFSYETIDNTDPERFVEFTNGESQCQFNTGLQKLFQTQPPPPPPP</sequence>
<reference evidence="1" key="1">
    <citation type="submission" date="2023-04" db="EMBL/GenBank/DDBJ databases">
        <title>Ambrosiozyma monospora NBRC 10751.</title>
        <authorList>
            <person name="Ichikawa N."/>
            <person name="Sato H."/>
            <person name="Tonouchi N."/>
        </authorList>
    </citation>
    <scope>NUCLEOTIDE SEQUENCE</scope>
    <source>
        <strain evidence="1">NBRC 10751</strain>
    </source>
</reference>
<evidence type="ECO:0000313" key="1">
    <source>
        <dbReference type="EMBL" id="GME81718.1"/>
    </source>
</evidence>
<keyword evidence="2" id="KW-1185">Reference proteome</keyword>
<dbReference type="EMBL" id="BSXS01003666">
    <property type="protein sequence ID" value="GME81718.1"/>
    <property type="molecule type" value="Genomic_DNA"/>
</dbReference>
<name>A0ACB5T5S7_AMBMO</name>